<sequence>MDFPLVLAGLPFAIGIVMFGLGLGLTLDDFLRVGRYPKAAVVAPLCQIVLLPAICFGL</sequence>
<reference evidence="2" key="1">
    <citation type="submission" date="2021-02" db="EMBL/GenBank/DDBJ databases">
        <title>Draft genome sequence of Microbispora sp. RL4-1S isolated from rice leaves in Thailand.</title>
        <authorList>
            <person name="Muangham S."/>
            <person name="Duangmal K."/>
        </authorList>
    </citation>
    <scope>NUCLEOTIDE SEQUENCE</scope>
    <source>
        <strain evidence="2">RL4-1S</strain>
    </source>
</reference>
<dbReference type="RefSeq" id="WP_210155648.1">
    <property type="nucleotide sequence ID" value="NZ_JAFCNB010000005.1"/>
</dbReference>
<accession>A0A941AJM0</accession>
<keyword evidence="1" id="KW-1133">Transmembrane helix</keyword>
<feature type="transmembrane region" description="Helical" evidence="1">
    <location>
        <begin position="6"/>
        <end position="27"/>
    </location>
</feature>
<evidence type="ECO:0000313" key="2">
    <source>
        <dbReference type="EMBL" id="MBP2704338.1"/>
    </source>
</evidence>
<dbReference type="EMBL" id="JAFCNB010000005">
    <property type="protein sequence ID" value="MBP2704338.1"/>
    <property type="molecule type" value="Genomic_DNA"/>
</dbReference>
<dbReference type="AlphaFoldDB" id="A0A941AJM0"/>
<keyword evidence="1" id="KW-0812">Transmembrane</keyword>
<feature type="transmembrane region" description="Helical" evidence="1">
    <location>
        <begin position="39"/>
        <end position="57"/>
    </location>
</feature>
<proteinExistence type="predicted"/>
<dbReference type="Gene3D" id="1.20.1530.20">
    <property type="match status" value="1"/>
</dbReference>
<protein>
    <recommendedName>
        <fullName evidence="4">Bile acid:sodium symporter</fullName>
    </recommendedName>
</protein>
<dbReference type="InterPro" id="IPR038770">
    <property type="entry name" value="Na+/solute_symporter_sf"/>
</dbReference>
<name>A0A941AJM0_9ACTN</name>
<evidence type="ECO:0000313" key="3">
    <source>
        <dbReference type="Proteomes" id="UP000674234"/>
    </source>
</evidence>
<gene>
    <name evidence="2" type="ORF">JOL79_10990</name>
</gene>
<evidence type="ECO:0000256" key="1">
    <source>
        <dbReference type="SAM" id="Phobius"/>
    </source>
</evidence>
<organism evidence="2 3">
    <name type="scientific">Microbispora oryzae</name>
    <dbReference type="NCBI Taxonomy" id="2806554"/>
    <lineage>
        <taxon>Bacteria</taxon>
        <taxon>Bacillati</taxon>
        <taxon>Actinomycetota</taxon>
        <taxon>Actinomycetes</taxon>
        <taxon>Streptosporangiales</taxon>
        <taxon>Streptosporangiaceae</taxon>
        <taxon>Microbispora</taxon>
    </lineage>
</organism>
<keyword evidence="1" id="KW-0472">Membrane</keyword>
<keyword evidence="3" id="KW-1185">Reference proteome</keyword>
<comment type="caution">
    <text evidence="2">The sequence shown here is derived from an EMBL/GenBank/DDBJ whole genome shotgun (WGS) entry which is preliminary data.</text>
</comment>
<evidence type="ECO:0008006" key="4">
    <source>
        <dbReference type="Google" id="ProtNLM"/>
    </source>
</evidence>
<dbReference type="Proteomes" id="UP000674234">
    <property type="component" value="Unassembled WGS sequence"/>
</dbReference>